<feature type="compositionally biased region" description="Polar residues" evidence="1">
    <location>
        <begin position="492"/>
        <end position="508"/>
    </location>
</feature>
<evidence type="ECO:0000313" key="4">
    <source>
        <dbReference type="EMBL" id="TGZ59529.1"/>
    </source>
</evidence>
<evidence type="ECO:0000313" key="5">
    <source>
        <dbReference type="Proteomes" id="UP000308267"/>
    </source>
</evidence>
<feature type="signal peptide" evidence="3">
    <location>
        <begin position="1"/>
        <end position="21"/>
    </location>
</feature>
<feature type="transmembrane region" description="Helical" evidence="2">
    <location>
        <begin position="211"/>
        <end position="232"/>
    </location>
</feature>
<keyword evidence="2" id="KW-0812">Transmembrane</keyword>
<keyword evidence="2" id="KW-0472">Membrane</keyword>
<reference evidence="4 5" key="1">
    <citation type="journal article" date="2019" name="BMC Genomics">
        <title>New insights from Opisthorchis felineus genome: update on genomics of the epidemiologically important liver flukes.</title>
        <authorList>
            <person name="Ershov N.I."/>
            <person name="Mordvinov V.A."/>
            <person name="Prokhortchouk E.B."/>
            <person name="Pakharukova M.Y."/>
            <person name="Gunbin K.V."/>
            <person name="Ustyantsev K."/>
            <person name="Genaev M.A."/>
            <person name="Blinov A.G."/>
            <person name="Mazur A."/>
            <person name="Boulygina E."/>
            <person name="Tsygankova S."/>
            <person name="Khrameeva E."/>
            <person name="Chekanov N."/>
            <person name="Fan G."/>
            <person name="Xiao A."/>
            <person name="Zhang H."/>
            <person name="Xu X."/>
            <person name="Yang H."/>
            <person name="Solovyev V."/>
            <person name="Lee S.M."/>
            <person name="Liu X."/>
            <person name="Afonnikov D.A."/>
            <person name="Skryabin K.G."/>
        </authorList>
    </citation>
    <scope>NUCLEOTIDE SEQUENCE [LARGE SCALE GENOMIC DNA]</scope>
    <source>
        <strain evidence="4">AK-0245</strain>
        <tissue evidence="4">Whole organism</tissue>
    </source>
</reference>
<feature type="region of interest" description="Disordered" evidence="1">
    <location>
        <begin position="492"/>
        <end position="583"/>
    </location>
</feature>
<proteinExistence type="predicted"/>
<accession>A0A4S2LFN7</accession>
<evidence type="ECO:0000256" key="3">
    <source>
        <dbReference type="SAM" id="SignalP"/>
    </source>
</evidence>
<dbReference type="EMBL" id="SJOL01008821">
    <property type="protein sequence ID" value="TGZ59529.1"/>
    <property type="molecule type" value="Genomic_DNA"/>
</dbReference>
<dbReference type="Proteomes" id="UP000308267">
    <property type="component" value="Unassembled WGS sequence"/>
</dbReference>
<dbReference type="AlphaFoldDB" id="A0A4S2LFN7"/>
<comment type="caution">
    <text evidence="4">The sequence shown here is derived from an EMBL/GenBank/DDBJ whole genome shotgun (WGS) entry which is preliminary data.</text>
</comment>
<keyword evidence="5" id="KW-1185">Reference proteome</keyword>
<gene>
    <name evidence="4" type="ORF">CRM22_009023</name>
</gene>
<organism evidence="4 5">
    <name type="scientific">Opisthorchis felineus</name>
    <dbReference type="NCBI Taxonomy" id="147828"/>
    <lineage>
        <taxon>Eukaryota</taxon>
        <taxon>Metazoa</taxon>
        <taxon>Spiralia</taxon>
        <taxon>Lophotrochozoa</taxon>
        <taxon>Platyhelminthes</taxon>
        <taxon>Trematoda</taxon>
        <taxon>Digenea</taxon>
        <taxon>Opisthorchiida</taxon>
        <taxon>Opisthorchiata</taxon>
        <taxon>Opisthorchiidae</taxon>
        <taxon>Opisthorchis</taxon>
    </lineage>
</organism>
<dbReference type="OrthoDB" id="6236891at2759"/>
<feature type="chain" id="PRO_5020813066" description="Ig-like domain-containing protein" evidence="3">
    <location>
        <begin position="22"/>
        <end position="583"/>
    </location>
</feature>
<evidence type="ECO:0000256" key="1">
    <source>
        <dbReference type="SAM" id="MobiDB-lite"/>
    </source>
</evidence>
<evidence type="ECO:0000256" key="2">
    <source>
        <dbReference type="SAM" id="Phobius"/>
    </source>
</evidence>
<keyword evidence="3" id="KW-0732">Signal</keyword>
<keyword evidence="2" id="KW-1133">Transmembrane helix</keyword>
<feature type="compositionally biased region" description="Polar residues" evidence="1">
    <location>
        <begin position="517"/>
        <end position="537"/>
    </location>
</feature>
<sequence length="583" mass="63898">MNHTTLVTIVFTWCVIIYVSSEPGILVRLRRVSSSVDSASRSSKPELKATHEQEFTILKCTVNNPRPNVDVFISCPAIGGATASGFCYQGCQPTKSCSKFDEPHEQCVPNESTVFCEKIQLSNGTTSLTLRINRTDPRLAGTWSCAHAGLESTKFEISVQKDDSKEKMQHVEVALSEPKQQPRAETTPHYVQKVQENELEQRPLAYLRRPVVLFSVLAVLVVSVLINLIFCIRCMLMRSYIDANQEGSSQANCLAACLCLPRELRKAQSVRMTPILPRSNWGIQPNLNGSYQGSTQLIYPSPAMQKMPILVGQQSPNEFSGVSFYPAGSLSGTLRREQRMFGTPSQMEAFNNSHMAYQTTGPEMGDALRSLVTPQQLLRSLNEVGGGANYLQQYIRASTVNVPSPNLSQQLPPAPATNNPYQTQNAVDGSGTPQYYVRMPAPMIGSHVVYDDVAAGNSSLLNAYCRSPNGSMGDHSGTVLQLPALYQMNPVKTQQTPESTPLLDSSPHSRSRKEHGSIQQGNATNNTDPIISKSIPSSVGAYLPRPDAKPSQQSDRGMIQYSQPHKETTNGIDATQIKTNTNS</sequence>
<evidence type="ECO:0008006" key="6">
    <source>
        <dbReference type="Google" id="ProtNLM"/>
    </source>
</evidence>
<protein>
    <recommendedName>
        <fullName evidence="6">Ig-like domain-containing protein</fullName>
    </recommendedName>
</protein>
<feature type="compositionally biased region" description="Polar residues" evidence="1">
    <location>
        <begin position="550"/>
        <end position="583"/>
    </location>
</feature>
<name>A0A4S2LFN7_OPIFE</name>